<evidence type="ECO:0000313" key="7">
    <source>
        <dbReference type="EMBL" id="DBA55458.1"/>
    </source>
</evidence>
<dbReference type="Gene3D" id="3.30.920.30">
    <property type="entry name" value="Hypothetical protein"/>
    <property type="match status" value="1"/>
</dbReference>
<dbReference type="GO" id="GO:0016787">
    <property type="term" value="F:hydrolase activity"/>
    <property type="evidence" value="ECO:0007669"/>
    <property type="project" value="UniProtKB-KW"/>
</dbReference>
<keyword evidence="4" id="KW-0378">Hydrolase</keyword>
<reference evidence="7" key="2">
    <citation type="submission" date="2024-05" db="EMBL/GenBank/DDBJ databases">
        <authorList>
            <person name="Matrishin C.B."/>
            <person name="Kauffman K.M."/>
        </authorList>
    </citation>
    <scope>NUCLEOTIDE SEQUENCE</scope>
</reference>
<keyword evidence="5" id="KW-0694">RNA-binding</keyword>
<dbReference type="EMBL" id="BK068099">
    <property type="protein sequence ID" value="DBA55458.1"/>
    <property type="molecule type" value="Genomic_DNA"/>
</dbReference>
<protein>
    <submittedName>
        <fullName evidence="7">Bacterial toxin-antitoxin, HicA-like</fullName>
    </submittedName>
</protein>
<evidence type="ECO:0000256" key="5">
    <source>
        <dbReference type="ARBA" id="ARBA00022884"/>
    </source>
</evidence>
<keyword evidence="6" id="KW-0346">Stress response</keyword>
<evidence type="ECO:0000256" key="4">
    <source>
        <dbReference type="ARBA" id="ARBA00022801"/>
    </source>
</evidence>
<keyword evidence="1" id="KW-1277">Toxin-antitoxin system</keyword>
<proteinExistence type="predicted"/>
<name>A0AAT9J8I0_9CAUD</name>
<sequence>MKWNELRRIAEKKGWVLHRSGANHDIYRHPEKPGAIQIGRHGKQEIATGTFNKLKKQIGF</sequence>
<dbReference type="GO" id="GO:0004519">
    <property type="term" value="F:endonuclease activity"/>
    <property type="evidence" value="ECO:0007669"/>
    <property type="project" value="UniProtKB-KW"/>
</dbReference>
<dbReference type="InterPro" id="IPR038570">
    <property type="entry name" value="HicA_sf"/>
</dbReference>
<reference evidence="7" key="1">
    <citation type="journal article" date="2023" name="Microbiome">
        <title>Phages are unrecognized players in the ecology of the oral pathogen Porphyromonas gingivalis.</title>
        <authorList>
            <person name="Matrishin C.B."/>
            <person name="Haase E.M."/>
            <person name="Dewhirst F.E."/>
            <person name="Mark Welch J.L."/>
            <person name="Miranda-Sanchez F."/>
            <person name="Chen T."/>
            <person name="MacFarland D.C."/>
            <person name="Kauffman K.M."/>
        </authorList>
    </citation>
    <scope>NUCLEOTIDE SEQUENCE</scope>
</reference>
<dbReference type="SUPFAM" id="SSF54786">
    <property type="entry name" value="YcfA/nrd intein domain"/>
    <property type="match status" value="1"/>
</dbReference>
<dbReference type="Pfam" id="PF07927">
    <property type="entry name" value="HicA_toxin"/>
    <property type="match status" value="1"/>
</dbReference>
<organism evidence="7">
    <name type="scientific">Porphyromonas phage phage018a_AFR5B1</name>
    <dbReference type="NCBI Taxonomy" id="3154108"/>
    <lineage>
        <taxon>Viruses</taxon>
        <taxon>Duplodnaviria</taxon>
        <taxon>Heunggongvirae</taxon>
        <taxon>Uroviricota</taxon>
        <taxon>Caudoviricetes</taxon>
        <taxon>Nixviridae</taxon>
        <taxon>Dewhirstvirus</taxon>
        <taxon>Dewhirstvirus pging00L</taxon>
    </lineage>
</organism>
<evidence type="ECO:0000256" key="6">
    <source>
        <dbReference type="ARBA" id="ARBA00023016"/>
    </source>
</evidence>
<keyword evidence="2" id="KW-0540">Nuclease</keyword>
<evidence type="ECO:0000256" key="2">
    <source>
        <dbReference type="ARBA" id="ARBA00022722"/>
    </source>
</evidence>
<dbReference type="GO" id="GO:0003729">
    <property type="term" value="F:mRNA binding"/>
    <property type="evidence" value="ECO:0007669"/>
    <property type="project" value="InterPro"/>
</dbReference>
<accession>A0AAT9J8I0</accession>
<dbReference type="InterPro" id="IPR012933">
    <property type="entry name" value="HicA_mRNA_interferase"/>
</dbReference>
<evidence type="ECO:0000256" key="1">
    <source>
        <dbReference type="ARBA" id="ARBA00022649"/>
    </source>
</evidence>
<evidence type="ECO:0000256" key="3">
    <source>
        <dbReference type="ARBA" id="ARBA00022759"/>
    </source>
</evidence>
<keyword evidence="3" id="KW-0255">Endonuclease</keyword>